<organism evidence="3 4">
    <name type="scientific">Streptomyces alkaliterrae</name>
    <dbReference type="NCBI Taxonomy" id="2213162"/>
    <lineage>
        <taxon>Bacteria</taxon>
        <taxon>Bacillati</taxon>
        <taxon>Actinomycetota</taxon>
        <taxon>Actinomycetes</taxon>
        <taxon>Kitasatosporales</taxon>
        <taxon>Streptomycetaceae</taxon>
        <taxon>Streptomyces</taxon>
    </lineage>
</organism>
<feature type="region of interest" description="Disordered" evidence="1">
    <location>
        <begin position="1"/>
        <end position="27"/>
    </location>
</feature>
<dbReference type="EMBL" id="JABJXA010000042">
    <property type="protein sequence ID" value="MBB1259120.1"/>
    <property type="molecule type" value="Genomic_DNA"/>
</dbReference>
<sequence>MNIEPPVGPPDDQGPAGGTARRDPARPSTAWGPGWLLLAVFTLAFAAFETVKHQGWTLAAAALGAALPLVLTRFPGPLLTHV</sequence>
<evidence type="ECO:0000313" key="4">
    <source>
        <dbReference type="Proteomes" id="UP000517765"/>
    </source>
</evidence>
<feature type="non-terminal residue" evidence="3">
    <location>
        <position position="82"/>
    </location>
</feature>
<evidence type="ECO:0000256" key="2">
    <source>
        <dbReference type="SAM" id="Phobius"/>
    </source>
</evidence>
<dbReference type="Proteomes" id="UP000517765">
    <property type="component" value="Unassembled WGS sequence"/>
</dbReference>
<keyword evidence="2" id="KW-0472">Membrane</keyword>
<name>A0A7W3ZST5_9ACTN</name>
<evidence type="ECO:0000256" key="1">
    <source>
        <dbReference type="SAM" id="MobiDB-lite"/>
    </source>
</evidence>
<keyword evidence="2" id="KW-0812">Transmembrane</keyword>
<feature type="transmembrane region" description="Helical" evidence="2">
    <location>
        <begin position="55"/>
        <end position="74"/>
    </location>
</feature>
<reference evidence="4" key="1">
    <citation type="submission" date="2020-05" db="EMBL/GenBank/DDBJ databases">
        <title>Classification of alakaliphilic streptomycetes isolated from an alkaline soil next to Lonar Crater, India and a proposal for the recognition of Streptomyces alkaliterrae sp. nov.</title>
        <authorList>
            <person name="Golinska P."/>
        </authorList>
    </citation>
    <scope>NUCLEOTIDE SEQUENCE [LARGE SCALE GENOMIC DNA]</scope>
    <source>
        <strain evidence="4">OF8</strain>
    </source>
</reference>
<dbReference type="AlphaFoldDB" id="A0A7W3ZST5"/>
<feature type="transmembrane region" description="Helical" evidence="2">
    <location>
        <begin position="30"/>
        <end position="48"/>
    </location>
</feature>
<proteinExistence type="predicted"/>
<gene>
    <name evidence="3" type="ORF">H3147_09755</name>
</gene>
<protein>
    <submittedName>
        <fullName evidence="3">Uncharacterized protein</fullName>
    </submittedName>
</protein>
<keyword evidence="2" id="KW-1133">Transmembrane helix</keyword>
<accession>A0A7W3ZST5</accession>
<evidence type="ECO:0000313" key="3">
    <source>
        <dbReference type="EMBL" id="MBB1259120.1"/>
    </source>
</evidence>
<comment type="caution">
    <text evidence="3">The sequence shown here is derived from an EMBL/GenBank/DDBJ whole genome shotgun (WGS) entry which is preliminary data.</text>
</comment>